<proteinExistence type="predicted"/>
<organism evidence="1 2">
    <name type="scientific">Bauhinia variegata</name>
    <name type="common">Purple orchid tree</name>
    <name type="synonym">Phanera variegata</name>
    <dbReference type="NCBI Taxonomy" id="167791"/>
    <lineage>
        <taxon>Eukaryota</taxon>
        <taxon>Viridiplantae</taxon>
        <taxon>Streptophyta</taxon>
        <taxon>Embryophyta</taxon>
        <taxon>Tracheophyta</taxon>
        <taxon>Spermatophyta</taxon>
        <taxon>Magnoliopsida</taxon>
        <taxon>eudicotyledons</taxon>
        <taxon>Gunneridae</taxon>
        <taxon>Pentapetalae</taxon>
        <taxon>rosids</taxon>
        <taxon>fabids</taxon>
        <taxon>Fabales</taxon>
        <taxon>Fabaceae</taxon>
        <taxon>Cercidoideae</taxon>
        <taxon>Cercideae</taxon>
        <taxon>Bauhiniinae</taxon>
        <taxon>Bauhinia</taxon>
    </lineage>
</organism>
<evidence type="ECO:0000313" key="2">
    <source>
        <dbReference type="Proteomes" id="UP000828941"/>
    </source>
</evidence>
<keyword evidence="2" id="KW-1185">Reference proteome</keyword>
<sequence length="170" mass="18997">MEDLRLSKSMWVMVMMMVIVVKLGKSELIYVGGGKASWKPNVNLTEWASHEQFYVGDWLYFGFDVDMYNVLEVNKTSYENCIETGFIKNITKGGRDVFLLEEAMPYYFISGRGSCWSGMKVAISVENATAPPAPAPVQHKSGGSVLDNGILVRPTLVLLVSTLVWSIIFK</sequence>
<reference evidence="1 2" key="1">
    <citation type="journal article" date="2022" name="DNA Res.">
        <title>Chromosomal-level genome assembly of the orchid tree Bauhinia variegata (Leguminosae; Cercidoideae) supports the allotetraploid origin hypothesis of Bauhinia.</title>
        <authorList>
            <person name="Zhong Y."/>
            <person name="Chen Y."/>
            <person name="Zheng D."/>
            <person name="Pang J."/>
            <person name="Liu Y."/>
            <person name="Luo S."/>
            <person name="Meng S."/>
            <person name="Qian L."/>
            <person name="Wei D."/>
            <person name="Dai S."/>
            <person name="Zhou R."/>
        </authorList>
    </citation>
    <scope>NUCLEOTIDE SEQUENCE [LARGE SCALE GENOMIC DNA]</scope>
    <source>
        <strain evidence="1">BV-YZ2020</strain>
    </source>
</reference>
<name>A0ACB9LFL9_BAUVA</name>
<comment type="caution">
    <text evidence="1">The sequence shown here is derived from an EMBL/GenBank/DDBJ whole genome shotgun (WGS) entry which is preliminary data.</text>
</comment>
<evidence type="ECO:0000313" key="1">
    <source>
        <dbReference type="EMBL" id="KAI4308281.1"/>
    </source>
</evidence>
<protein>
    <submittedName>
        <fullName evidence="1">Uncharacterized protein</fullName>
    </submittedName>
</protein>
<dbReference type="Proteomes" id="UP000828941">
    <property type="component" value="Chromosome 12"/>
</dbReference>
<accession>A0ACB9LFL9</accession>
<gene>
    <name evidence="1" type="ORF">L6164_031371</name>
</gene>
<dbReference type="EMBL" id="CM039437">
    <property type="protein sequence ID" value="KAI4308281.1"/>
    <property type="molecule type" value="Genomic_DNA"/>
</dbReference>